<name>A0ABR0RI47_9EURO</name>
<dbReference type="GeneID" id="90001679"/>
<evidence type="ECO:0000313" key="3">
    <source>
        <dbReference type="Proteomes" id="UP001334248"/>
    </source>
</evidence>
<proteinExistence type="predicted"/>
<evidence type="ECO:0000313" key="2">
    <source>
        <dbReference type="EMBL" id="KAK5939848.1"/>
    </source>
</evidence>
<evidence type="ECO:0000256" key="1">
    <source>
        <dbReference type="SAM" id="MobiDB-lite"/>
    </source>
</evidence>
<keyword evidence="3" id="KW-1185">Reference proteome</keyword>
<gene>
    <name evidence="2" type="ORF">PMZ80_008230</name>
</gene>
<protein>
    <submittedName>
        <fullName evidence="2">Uncharacterized protein</fullName>
    </submittedName>
</protein>
<accession>A0ABR0RI47</accession>
<dbReference type="EMBL" id="JAVHJV010000010">
    <property type="protein sequence ID" value="KAK5939848.1"/>
    <property type="molecule type" value="Genomic_DNA"/>
</dbReference>
<comment type="caution">
    <text evidence="2">The sequence shown here is derived from an EMBL/GenBank/DDBJ whole genome shotgun (WGS) entry which is preliminary data.</text>
</comment>
<sequence length="131" mass="13454">MSHQNTTLTSFQNQTPPTPFGACVICNAIEPRDNIQWCTKCLRPNHRACTVALGRSGGLTSNFCDRCLIPGARGGSGGNDQHGGGGGGGGNDHQNGGQDGEDKAQGQSNTKQNEAHVNGNAQGDGVHVNGS</sequence>
<dbReference type="Proteomes" id="UP001334248">
    <property type="component" value="Unassembled WGS sequence"/>
</dbReference>
<reference evidence="2 3" key="1">
    <citation type="journal article" date="2023" name="Res Sq">
        <title>Genomic and morphological characterization of Knufia obscura isolated from the Mars 2020 spacecraft assembly facility.</title>
        <authorList>
            <person name="Chander A.M."/>
            <person name="Teixeira M.M."/>
            <person name="Singh N.K."/>
            <person name="Williams M.P."/>
            <person name="Parker C.W."/>
            <person name="Leo P."/>
            <person name="Stajich J.E."/>
            <person name="Torok T."/>
            <person name="Tighe S."/>
            <person name="Mason C.E."/>
            <person name="Venkateswaran K."/>
        </authorList>
    </citation>
    <scope>NUCLEOTIDE SEQUENCE [LARGE SCALE GENOMIC DNA]</scope>
    <source>
        <strain evidence="2 3">CCFEE 5817</strain>
    </source>
</reference>
<dbReference type="RefSeq" id="XP_064727938.1">
    <property type="nucleotide sequence ID" value="XM_064876631.1"/>
</dbReference>
<organism evidence="2 3">
    <name type="scientific">Knufia obscura</name>
    <dbReference type="NCBI Taxonomy" id="1635080"/>
    <lineage>
        <taxon>Eukaryota</taxon>
        <taxon>Fungi</taxon>
        <taxon>Dikarya</taxon>
        <taxon>Ascomycota</taxon>
        <taxon>Pezizomycotina</taxon>
        <taxon>Eurotiomycetes</taxon>
        <taxon>Chaetothyriomycetidae</taxon>
        <taxon>Chaetothyriales</taxon>
        <taxon>Trichomeriaceae</taxon>
        <taxon>Knufia</taxon>
    </lineage>
</organism>
<feature type="compositionally biased region" description="Gly residues" evidence="1">
    <location>
        <begin position="75"/>
        <end position="91"/>
    </location>
</feature>
<feature type="region of interest" description="Disordered" evidence="1">
    <location>
        <begin position="75"/>
        <end position="131"/>
    </location>
</feature>